<proteinExistence type="predicted"/>
<evidence type="ECO:0000313" key="2">
    <source>
        <dbReference type="Proteomes" id="UP000322667"/>
    </source>
</evidence>
<dbReference type="PANTHER" id="PTHR44489">
    <property type="match status" value="1"/>
</dbReference>
<dbReference type="AlphaFoldDB" id="A0A5D2NTL3"/>
<reference evidence="1 2" key="1">
    <citation type="submission" date="2019-07" db="EMBL/GenBank/DDBJ databases">
        <title>WGS assembly of Gossypium tomentosum.</title>
        <authorList>
            <person name="Chen Z.J."/>
            <person name="Sreedasyam A."/>
            <person name="Ando A."/>
            <person name="Song Q."/>
            <person name="De L."/>
            <person name="Hulse-Kemp A."/>
            <person name="Ding M."/>
            <person name="Ye W."/>
            <person name="Kirkbride R."/>
            <person name="Jenkins J."/>
            <person name="Plott C."/>
            <person name="Lovell J."/>
            <person name="Lin Y.-M."/>
            <person name="Vaughn R."/>
            <person name="Liu B."/>
            <person name="Li W."/>
            <person name="Simpson S."/>
            <person name="Scheffler B."/>
            <person name="Saski C."/>
            <person name="Grover C."/>
            <person name="Hu G."/>
            <person name="Conover J."/>
            <person name="Carlson J."/>
            <person name="Shu S."/>
            <person name="Boston L."/>
            <person name="Williams M."/>
            <person name="Peterson D."/>
            <person name="Mcgee K."/>
            <person name="Jones D."/>
            <person name="Wendel J."/>
            <person name="Stelly D."/>
            <person name="Grimwood J."/>
            <person name="Schmutz J."/>
        </authorList>
    </citation>
    <scope>NUCLEOTIDE SEQUENCE [LARGE SCALE GENOMIC DNA]</scope>
    <source>
        <strain evidence="1">7179.01</strain>
    </source>
</reference>
<name>A0A5D2NTL3_GOSTO</name>
<dbReference type="Proteomes" id="UP000322667">
    <property type="component" value="Chromosome A10"/>
</dbReference>
<dbReference type="EMBL" id="CM017619">
    <property type="protein sequence ID" value="TYI06763.1"/>
    <property type="molecule type" value="Genomic_DNA"/>
</dbReference>
<dbReference type="InterPro" id="IPR036322">
    <property type="entry name" value="WD40_repeat_dom_sf"/>
</dbReference>
<dbReference type="SUPFAM" id="SSF50978">
    <property type="entry name" value="WD40 repeat-like"/>
    <property type="match status" value="1"/>
</dbReference>
<dbReference type="InterPro" id="IPR044715">
    <property type="entry name" value="WDR86-like"/>
</dbReference>
<gene>
    <name evidence="1" type="ORF">ES332_A10G181600v1</name>
</gene>
<sequence length="142" mass="16415">MGSWDIDTFQCIKTLSEHADVVTSLVHCNGYLFSSSLHCTIKVWFATERQNWEVIYTRKEEYGVLVLCGMNDAETRPVFFCPCNDNIVRLYELPSFSEKGRIFSKREARVIERRPKNLWNASGALTVWKWRLKPQEGSTSGS</sequence>
<dbReference type="Gene3D" id="2.130.10.10">
    <property type="entry name" value="YVTN repeat-like/Quinoprotein amine dehydrogenase"/>
    <property type="match status" value="1"/>
</dbReference>
<accession>A0A5D2NTL3</accession>
<dbReference type="InterPro" id="IPR015943">
    <property type="entry name" value="WD40/YVTN_repeat-like_dom_sf"/>
</dbReference>
<protein>
    <submittedName>
        <fullName evidence="1">Uncharacterized protein</fullName>
    </submittedName>
</protein>
<evidence type="ECO:0000313" key="1">
    <source>
        <dbReference type="EMBL" id="TYI06763.1"/>
    </source>
</evidence>
<keyword evidence="2" id="KW-1185">Reference proteome</keyword>
<dbReference type="PANTHER" id="PTHR44489:SF14">
    <property type="entry name" value="ZINC FINGER CCCH DOMAIN-CONTAINING PROTEIN 59-RELATED"/>
    <property type="match status" value="1"/>
</dbReference>
<organism evidence="1 2">
    <name type="scientific">Gossypium tomentosum</name>
    <name type="common">Hawaiian cotton</name>
    <name type="synonym">Gossypium sandvicense</name>
    <dbReference type="NCBI Taxonomy" id="34277"/>
    <lineage>
        <taxon>Eukaryota</taxon>
        <taxon>Viridiplantae</taxon>
        <taxon>Streptophyta</taxon>
        <taxon>Embryophyta</taxon>
        <taxon>Tracheophyta</taxon>
        <taxon>Spermatophyta</taxon>
        <taxon>Magnoliopsida</taxon>
        <taxon>eudicotyledons</taxon>
        <taxon>Gunneridae</taxon>
        <taxon>Pentapetalae</taxon>
        <taxon>rosids</taxon>
        <taxon>malvids</taxon>
        <taxon>Malvales</taxon>
        <taxon>Malvaceae</taxon>
        <taxon>Malvoideae</taxon>
        <taxon>Gossypium</taxon>
    </lineage>
</organism>